<keyword evidence="5 6" id="KW-0472">Membrane</keyword>
<sequence>MLDKETFFQIVRFGIVGTTAAAIHYGVYWLLQHFIEVNIAYTVGYIVSFLVNYYLSAHFTFREKTSARNGIGFSGAHAVNYVLHIVLFNFFLWIGLSRAVAPLAVLAIAVPTNFVMVRFVFKHFKKTPQ</sequence>
<evidence type="ECO:0000256" key="4">
    <source>
        <dbReference type="ARBA" id="ARBA00022989"/>
    </source>
</evidence>
<evidence type="ECO:0000256" key="3">
    <source>
        <dbReference type="ARBA" id="ARBA00022692"/>
    </source>
</evidence>
<comment type="similarity">
    <text evidence="2">Belongs to the GtrA family.</text>
</comment>
<dbReference type="PANTHER" id="PTHR38459">
    <property type="entry name" value="PROPHAGE BACTOPRENOL-LINKED GLUCOSE TRANSLOCASE HOMOLOG"/>
    <property type="match status" value="1"/>
</dbReference>
<dbReference type="EMBL" id="SUYC01000011">
    <property type="protein sequence ID" value="MBE6271331.1"/>
    <property type="molecule type" value="Genomic_DNA"/>
</dbReference>
<feature type="domain" description="GtrA/DPMS transmembrane" evidence="7">
    <location>
        <begin position="12"/>
        <end position="120"/>
    </location>
</feature>
<name>A0A9D5P9C4_XYLRU</name>
<dbReference type="GO" id="GO:0000271">
    <property type="term" value="P:polysaccharide biosynthetic process"/>
    <property type="evidence" value="ECO:0007669"/>
    <property type="project" value="InterPro"/>
</dbReference>
<evidence type="ECO:0000259" key="7">
    <source>
        <dbReference type="Pfam" id="PF04138"/>
    </source>
</evidence>
<evidence type="ECO:0000313" key="8">
    <source>
        <dbReference type="EMBL" id="MBE6271331.1"/>
    </source>
</evidence>
<feature type="transmembrane region" description="Helical" evidence="6">
    <location>
        <begin position="37"/>
        <end position="55"/>
    </location>
</feature>
<keyword evidence="3 6" id="KW-0812">Transmembrane</keyword>
<feature type="transmembrane region" description="Helical" evidence="6">
    <location>
        <begin position="12"/>
        <end position="31"/>
    </location>
</feature>
<evidence type="ECO:0000256" key="6">
    <source>
        <dbReference type="SAM" id="Phobius"/>
    </source>
</evidence>
<evidence type="ECO:0000256" key="1">
    <source>
        <dbReference type="ARBA" id="ARBA00004141"/>
    </source>
</evidence>
<comment type="caution">
    <text evidence="8">The sequence shown here is derived from an EMBL/GenBank/DDBJ whole genome shotgun (WGS) entry which is preliminary data.</text>
</comment>
<dbReference type="InterPro" id="IPR007267">
    <property type="entry name" value="GtrA_DPMS_TM"/>
</dbReference>
<evidence type="ECO:0000256" key="5">
    <source>
        <dbReference type="ARBA" id="ARBA00023136"/>
    </source>
</evidence>
<evidence type="ECO:0000256" key="2">
    <source>
        <dbReference type="ARBA" id="ARBA00009399"/>
    </source>
</evidence>
<protein>
    <submittedName>
        <fullName evidence="8">GtrA family protein</fullName>
    </submittedName>
</protein>
<dbReference type="AlphaFoldDB" id="A0A9D5P9C4"/>
<dbReference type="GO" id="GO:0005886">
    <property type="term" value="C:plasma membrane"/>
    <property type="evidence" value="ECO:0007669"/>
    <property type="project" value="TreeGrafter"/>
</dbReference>
<gene>
    <name evidence="8" type="ORF">E7101_10320</name>
</gene>
<dbReference type="PANTHER" id="PTHR38459:SF1">
    <property type="entry name" value="PROPHAGE BACTOPRENOL-LINKED GLUCOSE TRANSLOCASE HOMOLOG"/>
    <property type="match status" value="1"/>
</dbReference>
<comment type="subcellular location">
    <subcellularLocation>
        <location evidence="1">Membrane</location>
        <topology evidence="1">Multi-pass membrane protein</topology>
    </subcellularLocation>
</comment>
<dbReference type="InterPro" id="IPR051401">
    <property type="entry name" value="GtrA_CellWall_Glycosyl"/>
</dbReference>
<feature type="transmembrane region" description="Helical" evidence="6">
    <location>
        <begin position="76"/>
        <end position="94"/>
    </location>
</feature>
<dbReference type="Proteomes" id="UP000806522">
    <property type="component" value="Unassembled WGS sequence"/>
</dbReference>
<feature type="transmembrane region" description="Helical" evidence="6">
    <location>
        <begin position="100"/>
        <end position="121"/>
    </location>
</feature>
<proteinExistence type="inferred from homology"/>
<dbReference type="Pfam" id="PF04138">
    <property type="entry name" value="GtrA_DPMS_TM"/>
    <property type="match status" value="1"/>
</dbReference>
<evidence type="ECO:0000313" key="9">
    <source>
        <dbReference type="Proteomes" id="UP000806522"/>
    </source>
</evidence>
<accession>A0A9D5P9C4</accession>
<reference evidence="8" key="1">
    <citation type="submission" date="2019-04" db="EMBL/GenBank/DDBJ databases">
        <title>Evolution of Biomass-Degrading Anaerobic Consortia Revealed by Metagenomics.</title>
        <authorList>
            <person name="Peng X."/>
        </authorList>
    </citation>
    <scope>NUCLEOTIDE SEQUENCE</scope>
    <source>
        <strain evidence="8">SIG140</strain>
    </source>
</reference>
<organism evidence="8 9">
    <name type="scientific">Xylanibacter ruminicola</name>
    <name type="common">Prevotella ruminicola</name>
    <dbReference type="NCBI Taxonomy" id="839"/>
    <lineage>
        <taxon>Bacteria</taxon>
        <taxon>Pseudomonadati</taxon>
        <taxon>Bacteroidota</taxon>
        <taxon>Bacteroidia</taxon>
        <taxon>Bacteroidales</taxon>
        <taxon>Prevotellaceae</taxon>
        <taxon>Xylanibacter</taxon>
    </lineage>
</organism>
<keyword evidence="4 6" id="KW-1133">Transmembrane helix</keyword>